<dbReference type="FunFam" id="3.40.390.10:FF:000009">
    <property type="entry name" value="Oligopeptidase A"/>
    <property type="match status" value="1"/>
</dbReference>
<dbReference type="GO" id="GO:0004222">
    <property type="term" value="F:metalloendopeptidase activity"/>
    <property type="evidence" value="ECO:0007669"/>
    <property type="project" value="UniProtKB-EC"/>
</dbReference>
<reference evidence="12 13" key="1">
    <citation type="submission" date="2017-08" db="EMBL/GenBank/DDBJ databases">
        <title>Draft genome sequence of filamentous cyanobacterium Calothrix elsteri CCALA 953.</title>
        <authorList>
            <person name="Gagunashvili A.N."/>
            <person name="Elster J."/>
            <person name="Andresson O.S."/>
        </authorList>
    </citation>
    <scope>NUCLEOTIDE SEQUENCE [LARGE SCALE GENOMIC DNA]</scope>
    <source>
        <strain evidence="12 13">CCALA 953</strain>
    </source>
</reference>
<gene>
    <name evidence="12" type="ORF">CK510_02635</name>
</gene>
<evidence type="ECO:0000256" key="5">
    <source>
        <dbReference type="ARBA" id="ARBA00022833"/>
    </source>
</evidence>
<evidence type="ECO:0000256" key="6">
    <source>
        <dbReference type="ARBA" id="ARBA00023049"/>
    </source>
</evidence>
<dbReference type="GO" id="GO:0005829">
    <property type="term" value="C:cytosol"/>
    <property type="evidence" value="ECO:0007669"/>
    <property type="project" value="UniProtKB-ARBA"/>
</dbReference>
<dbReference type="InterPro" id="IPR001567">
    <property type="entry name" value="Pept_M3A_M3B_dom"/>
</dbReference>
<dbReference type="PANTHER" id="PTHR11804:SF83">
    <property type="entry name" value="LD37516P"/>
    <property type="match status" value="1"/>
</dbReference>
<dbReference type="OrthoDB" id="9773538at2"/>
<dbReference type="InterPro" id="IPR024079">
    <property type="entry name" value="MetalloPept_cat_dom_sf"/>
</dbReference>
<dbReference type="GO" id="GO:0006508">
    <property type="term" value="P:proteolysis"/>
    <property type="evidence" value="ECO:0007669"/>
    <property type="project" value="UniProtKB-KW"/>
</dbReference>
<keyword evidence="3 9" id="KW-0479">Metal-binding</keyword>
<keyword evidence="4 9" id="KW-0378">Hydrolase</keyword>
<dbReference type="Proteomes" id="UP000218238">
    <property type="component" value="Unassembled WGS sequence"/>
</dbReference>
<evidence type="ECO:0000313" key="13">
    <source>
        <dbReference type="Proteomes" id="UP000218238"/>
    </source>
</evidence>
<evidence type="ECO:0000256" key="9">
    <source>
        <dbReference type="RuleBase" id="RU003435"/>
    </source>
</evidence>
<evidence type="ECO:0000256" key="2">
    <source>
        <dbReference type="ARBA" id="ARBA00022670"/>
    </source>
</evidence>
<keyword evidence="13" id="KW-1185">Reference proteome</keyword>
<dbReference type="InterPro" id="IPR045090">
    <property type="entry name" value="Pept_M3A_M3B"/>
</dbReference>
<comment type="catalytic activity">
    <reaction evidence="7">
        <text>Hydrolysis of oligopeptides, with broad specificity. Gly or Ala commonly occur as P1 or P1' residues, but more distant residues are also important, as is shown by the fact that Z-Gly-Pro-Gly-|-Gly-Pro-Ala is cleaved, but not Z-(Gly)(5).</text>
        <dbReference type="EC" id="3.4.24.70"/>
    </reaction>
</comment>
<name>A0A2A2TP62_9CYAN</name>
<dbReference type="Pfam" id="PF19310">
    <property type="entry name" value="TOP_N"/>
    <property type="match status" value="1"/>
</dbReference>
<dbReference type="EMBL" id="NTFS01000015">
    <property type="protein sequence ID" value="PAX60301.1"/>
    <property type="molecule type" value="Genomic_DNA"/>
</dbReference>
<dbReference type="GO" id="GO:0006518">
    <property type="term" value="P:peptide metabolic process"/>
    <property type="evidence" value="ECO:0007669"/>
    <property type="project" value="TreeGrafter"/>
</dbReference>
<comment type="caution">
    <text evidence="12">The sequence shown here is derived from an EMBL/GenBank/DDBJ whole genome shotgun (WGS) entry which is preliminary data.</text>
</comment>
<dbReference type="Gene3D" id="1.10.1370.40">
    <property type="match status" value="1"/>
</dbReference>
<evidence type="ECO:0000259" key="10">
    <source>
        <dbReference type="Pfam" id="PF01432"/>
    </source>
</evidence>
<dbReference type="SUPFAM" id="SSF55486">
    <property type="entry name" value="Metalloproteases ('zincins'), catalytic domain"/>
    <property type="match status" value="1"/>
</dbReference>
<dbReference type="Gene3D" id="1.10.1370.10">
    <property type="entry name" value="Neurolysin, domain 3"/>
    <property type="match status" value="1"/>
</dbReference>
<keyword evidence="6 9" id="KW-0482">Metalloprotease</keyword>
<feature type="domain" description="Peptidase M3A/M3B catalytic" evidence="10">
    <location>
        <begin position="241"/>
        <end position="702"/>
    </location>
</feature>
<organism evidence="12 13">
    <name type="scientific">Brunnivagina elsteri CCALA 953</name>
    <dbReference type="NCBI Taxonomy" id="987040"/>
    <lineage>
        <taxon>Bacteria</taxon>
        <taxon>Bacillati</taxon>
        <taxon>Cyanobacteriota</taxon>
        <taxon>Cyanophyceae</taxon>
        <taxon>Nostocales</taxon>
        <taxon>Calotrichaceae</taxon>
        <taxon>Brunnivagina</taxon>
    </lineage>
</organism>
<comment type="similarity">
    <text evidence="1 9">Belongs to the peptidase M3 family.</text>
</comment>
<keyword evidence="5 9" id="KW-0862">Zinc</keyword>
<dbReference type="InterPro" id="IPR024077">
    <property type="entry name" value="Neurolysin/TOP_dom2"/>
</dbReference>
<comment type="cofactor">
    <cofactor evidence="9">
        <name>Zn(2+)</name>
        <dbReference type="ChEBI" id="CHEBI:29105"/>
    </cofactor>
    <text evidence="9">Binds 1 zinc ion.</text>
</comment>
<feature type="domain" description="Oligopeptidase A N-terminal" evidence="11">
    <location>
        <begin position="35"/>
        <end position="157"/>
    </location>
</feature>
<evidence type="ECO:0000256" key="7">
    <source>
        <dbReference type="ARBA" id="ARBA00024603"/>
    </source>
</evidence>
<proteinExistence type="inferred from homology"/>
<dbReference type="EC" id="3.4.24.70" evidence="8"/>
<evidence type="ECO:0000256" key="3">
    <source>
        <dbReference type="ARBA" id="ARBA00022723"/>
    </source>
</evidence>
<dbReference type="InterPro" id="IPR045666">
    <property type="entry name" value="OpdA_N"/>
</dbReference>
<accession>A0A2A2TP62</accession>
<dbReference type="Pfam" id="PF01432">
    <property type="entry name" value="Peptidase_M3"/>
    <property type="match status" value="1"/>
</dbReference>
<dbReference type="Gene3D" id="3.40.390.10">
    <property type="entry name" value="Collagenase (Catalytic Domain)"/>
    <property type="match status" value="1"/>
</dbReference>
<dbReference type="AlphaFoldDB" id="A0A2A2TP62"/>
<keyword evidence="2 9" id="KW-0645">Protease</keyword>
<dbReference type="FunFam" id="1.10.1370.40:FF:000005">
    <property type="entry name" value="Organellar oligopeptidase A, chloroplastic/mitochondrial"/>
    <property type="match status" value="1"/>
</dbReference>
<evidence type="ECO:0000259" key="11">
    <source>
        <dbReference type="Pfam" id="PF19310"/>
    </source>
</evidence>
<protein>
    <recommendedName>
        <fullName evidence="8">oligopeptidase A</fullName>
        <ecNumber evidence="8">3.4.24.70</ecNumber>
    </recommendedName>
</protein>
<dbReference type="CDD" id="cd06456">
    <property type="entry name" value="M3A_DCP"/>
    <property type="match status" value="1"/>
</dbReference>
<evidence type="ECO:0000256" key="8">
    <source>
        <dbReference type="ARBA" id="ARBA00026100"/>
    </source>
</evidence>
<evidence type="ECO:0000256" key="1">
    <source>
        <dbReference type="ARBA" id="ARBA00006040"/>
    </source>
</evidence>
<dbReference type="InterPro" id="IPR034005">
    <property type="entry name" value="M3A_DCP"/>
</dbReference>
<dbReference type="RefSeq" id="WP_095720216.1">
    <property type="nucleotide sequence ID" value="NZ_NTFS01000015.1"/>
</dbReference>
<dbReference type="PANTHER" id="PTHR11804">
    <property type="entry name" value="PROTEASE M3 THIMET OLIGOPEPTIDASE-RELATED"/>
    <property type="match status" value="1"/>
</dbReference>
<evidence type="ECO:0000256" key="4">
    <source>
        <dbReference type="ARBA" id="ARBA00022801"/>
    </source>
</evidence>
<sequence>MTESAIQSKSSNPLLIGSGLPSFTEIKPEHVVPAVNELISQLESELTQLESNVEATWTGLVEPLEKISDRIYWTWGIVSHLMGVKNSDELRKAYETVQPLVVQFSNKLSQSQPIYNAFKSLRNSNNWSKLEPAQQRIVDSAIRDAELSGVGLQGEAKERFNAIQMELAELSTKFSNNVLDATKAFTLKLTSKEEIAGLPPSLLSLAAQIARSTGDGESDKNATPETGPWVITLDAPCYGPFLQHSTRRDLREKLYRAYITRASTGELDNNPLIERILGLRQELAELLGYKKYAEVSLATKMAPNVEAVGNLLEELRSSSFNAAIKELEELKAFATSKGASEAMDLKHWDISFWAERQREAKFNFTDEELRPYFPLPQVLDGLFGLVKRLFGVTVTPADGQAPIWQEDVGYFQIADETGVPIAYFYLDLYSRPGEKRGGAWMDSCINRAKLVENGKISTRLPVAYLICNQTPPIDGKPSLMTFYEVETLFHEFGHGLQHMLTKVDYTSAAGINNVEWDAVELPSQFMENWCYESRTLFGMAKHYETGETLPEHYYEKLLAAKNYMSGSGMLRQIHFSVVDVELHNSYSPGGNQTAAEMRNAIAQKTTAIAPLPEDAFLCAFSHIFAGGYAAGYYSYKWAEVLSADAFAAFEEVGLENETAVKDTGKRYRETVLALGGSKHPMEVFRDFRGREPNTEPLLRHNGLAIAST</sequence>
<evidence type="ECO:0000313" key="12">
    <source>
        <dbReference type="EMBL" id="PAX60301.1"/>
    </source>
</evidence>
<dbReference type="GO" id="GO:0046872">
    <property type="term" value="F:metal ion binding"/>
    <property type="evidence" value="ECO:0007669"/>
    <property type="project" value="UniProtKB-UniRule"/>
</dbReference>